<proteinExistence type="predicted"/>
<evidence type="ECO:0000256" key="1">
    <source>
        <dbReference type="SAM" id="SignalP"/>
    </source>
</evidence>
<evidence type="ECO:0000313" key="2">
    <source>
        <dbReference type="EMBL" id="GAA4924246.1"/>
    </source>
</evidence>
<protein>
    <recommendedName>
        <fullName evidence="4">DUF3108 domain-containing protein</fullName>
    </recommendedName>
</protein>
<evidence type="ECO:0008006" key="4">
    <source>
        <dbReference type="Google" id="ProtNLM"/>
    </source>
</evidence>
<dbReference type="RefSeq" id="WP_345332221.1">
    <property type="nucleotide sequence ID" value="NZ_BAABJI010000002.1"/>
</dbReference>
<name>A0ABP9FZZ0_9SPHI</name>
<feature type="chain" id="PRO_5045670721" description="DUF3108 domain-containing protein" evidence="1">
    <location>
        <begin position="19"/>
        <end position="228"/>
    </location>
</feature>
<gene>
    <name evidence="2" type="ORF">GCM10023313_30770</name>
</gene>
<sequence length="228" mass="25873">MKNLILSALLLSACTAFAQKEKKHQITENTQAVYAVADDGKTKEGLYAVRSMKDDAAIVQGYYKNDARAGTWYFFDSQKKLSLRYNYDTKKILYYDKTQLDNVEVKILKGTEDEKKNASAPLPLCSTDYLATLLLSRMPQIINAPGGEMDVVIDARVDADGKARYTVGYKTDKGDYEKQVIKLDNDSDKFLVNWIPAAYNGKSLDADFILVAKYNNDPNTQRRTRWYN</sequence>
<keyword evidence="1" id="KW-0732">Signal</keyword>
<comment type="caution">
    <text evidence="2">The sequence shown here is derived from an EMBL/GenBank/DDBJ whole genome shotgun (WGS) entry which is preliminary data.</text>
</comment>
<accession>A0ABP9FZZ0</accession>
<organism evidence="2 3">
    <name type="scientific">Mucilaginibacter defluvii</name>
    <dbReference type="NCBI Taxonomy" id="1196019"/>
    <lineage>
        <taxon>Bacteria</taxon>
        <taxon>Pseudomonadati</taxon>
        <taxon>Bacteroidota</taxon>
        <taxon>Sphingobacteriia</taxon>
        <taxon>Sphingobacteriales</taxon>
        <taxon>Sphingobacteriaceae</taxon>
        <taxon>Mucilaginibacter</taxon>
    </lineage>
</organism>
<evidence type="ECO:0000313" key="3">
    <source>
        <dbReference type="Proteomes" id="UP001501436"/>
    </source>
</evidence>
<dbReference type="Proteomes" id="UP001501436">
    <property type="component" value="Unassembled WGS sequence"/>
</dbReference>
<feature type="signal peptide" evidence="1">
    <location>
        <begin position="1"/>
        <end position="18"/>
    </location>
</feature>
<reference evidence="3" key="1">
    <citation type="journal article" date="2019" name="Int. J. Syst. Evol. Microbiol.">
        <title>The Global Catalogue of Microorganisms (GCM) 10K type strain sequencing project: providing services to taxonomists for standard genome sequencing and annotation.</title>
        <authorList>
            <consortium name="The Broad Institute Genomics Platform"/>
            <consortium name="The Broad Institute Genome Sequencing Center for Infectious Disease"/>
            <person name="Wu L."/>
            <person name="Ma J."/>
        </authorList>
    </citation>
    <scope>NUCLEOTIDE SEQUENCE [LARGE SCALE GENOMIC DNA]</scope>
    <source>
        <strain evidence="3">JCM 18283</strain>
    </source>
</reference>
<keyword evidence="3" id="KW-1185">Reference proteome</keyword>
<dbReference type="EMBL" id="BAABJI010000002">
    <property type="protein sequence ID" value="GAA4924246.1"/>
    <property type="molecule type" value="Genomic_DNA"/>
</dbReference>